<dbReference type="InterPro" id="IPR021109">
    <property type="entry name" value="Peptidase_aspartic_dom_sf"/>
</dbReference>
<dbReference type="PANTHER" id="PTHR37984">
    <property type="entry name" value="PROTEIN CBG26694"/>
    <property type="match status" value="1"/>
</dbReference>
<dbReference type="PANTHER" id="PTHR37984:SF5">
    <property type="entry name" value="PROTEIN NYNRIN-LIKE"/>
    <property type="match status" value="1"/>
</dbReference>
<evidence type="ECO:0000259" key="10">
    <source>
        <dbReference type="PROSITE" id="PS50878"/>
    </source>
</evidence>
<dbReference type="GO" id="GO:0004519">
    <property type="term" value="F:endonuclease activity"/>
    <property type="evidence" value="ECO:0007669"/>
    <property type="project" value="UniProtKB-KW"/>
</dbReference>
<dbReference type="FunFam" id="3.10.10.10:FF:000007">
    <property type="entry name" value="Retrovirus-related Pol polyprotein from transposon 17.6-like Protein"/>
    <property type="match status" value="1"/>
</dbReference>
<evidence type="ECO:0000256" key="2">
    <source>
        <dbReference type="ARBA" id="ARBA00022670"/>
    </source>
</evidence>
<protein>
    <recommendedName>
        <fullName evidence="1">RNA-directed DNA polymerase</fullName>
        <ecNumber evidence="1">2.7.7.49</ecNumber>
    </recommendedName>
</protein>
<dbReference type="OrthoDB" id="6624493at2759"/>
<feature type="domain" description="Reverse transcriptase" evidence="10">
    <location>
        <begin position="430"/>
        <end position="614"/>
    </location>
</feature>
<dbReference type="Pfam" id="PF17921">
    <property type="entry name" value="Integrase_H2C2"/>
    <property type="match status" value="1"/>
</dbReference>
<dbReference type="GO" id="GO:0042575">
    <property type="term" value="C:DNA polymerase complex"/>
    <property type="evidence" value="ECO:0007669"/>
    <property type="project" value="UniProtKB-ARBA"/>
</dbReference>
<dbReference type="Gene3D" id="3.10.20.370">
    <property type="match status" value="1"/>
</dbReference>
<dbReference type="Pfam" id="PF00665">
    <property type="entry name" value="rve"/>
    <property type="match status" value="1"/>
</dbReference>
<dbReference type="EC" id="2.7.7.49" evidence="1"/>
<keyword evidence="5" id="KW-0540">Nuclease</keyword>
<dbReference type="InterPro" id="IPR012337">
    <property type="entry name" value="RNaseH-like_sf"/>
</dbReference>
<name>A0A2J7QWM2_9NEOP</name>
<dbReference type="InterPro" id="IPR041373">
    <property type="entry name" value="RT_RNaseH"/>
</dbReference>
<proteinExistence type="predicted"/>
<dbReference type="InterPro" id="IPR043502">
    <property type="entry name" value="DNA/RNA_pol_sf"/>
</dbReference>
<dbReference type="SUPFAM" id="SSF50630">
    <property type="entry name" value="Acid proteases"/>
    <property type="match status" value="1"/>
</dbReference>
<dbReference type="InterPro" id="IPR043128">
    <property type="entry name" value="Rev_trsase/Diguanyl_cyclase"/>
</dbReference>
<feature type="region of interest" description="Disordered" evidence="9">
    <location>
        <begin position="81"/>
        <end position="118"/>
    </location>
</feature>
<dbReference type="GO" id="GO:0015074">
    <property type="term" value="P:DNA integration"/>
    <property type="evidence" value="ECO:0007669"/>
    <property type="project" value="InterPro"/>
</dbReference>
<keyword evidence="7" id="KW-0378">Hydrolase</keyword>
<dbReference type="Gene3D" id="2.40.70.10">
    <property type="entry name" value="Acid Proteases"/>
    <property type="match status" value="1"/>
</dbReference>
<dbReference type="Pfam" id="PF00078">
    <property type="entry name" value="RVT_1"/>
    <property type="match status" value="1"/>
</dbReference>
<keyword evidence="2" id="KW-0645">Protease</keyword>
<keyword evidence="3" id="KW-0808">Transferase</keyword>
<reference evidence="12 13" key="1">
    <citation type="submission" date="2017-12" db="EMBL/GenBank/DDBJ databases">
        <title>Hemimetabolous genomes reveal molecular basis of termite eusociality.</title>
        <authorList>
            <person name="Harrison M.C."/>
            <person name="Jongepier E."/>
            <person name="Robertson H.M."/>
            <person name="Arning N."/>
            <person name="Bitard-Feildel T."/>
            <person name="Chao H."/>
            <person name="Childers C.P."/>
            <person name="Dinh H."/>
            <person name="Doddapaneni H."/>
            <person name="Dugan S."/>
            <person name="Gowin J."/>
            <person name="Greiner C."/>
            <person name="Han Y."/>
            <person name="Hu H."/>
            <person name="Hughes D.S.T."/>
            <person name="Huylmans A.-K."/>
            <person name="Kemena C."/>
            <person name="Kremer L.P.M."/>
            <person name="Lee S.L."/>
            <person name="Lopez-Ezquerra A."/>
            <person name="Mallet L."/>
            <person name="Monroy-Kuhn J.M."/>
            <person name="Moser A."/>
            <person name="Murali S.C."/>
            <person name="Muzny D.M."/>
            <person name="Otani S."/>
            <person name="Piulachs M.-D."/>
            <person name="Poelchau M."/>
            <person name="Qu J."/>
            <person name="Schaub F."/>
            <person name="Wada-Katsumata A."/>
            <person name="Worley K.C."/>
            <person name="Xie Q."/>
            <person name="Ylla G."/>
            <person name="Poulsen M."/>
            <person name="Gibbs R.A."/>
            <person name="Schal C."/>
            <person name="Richards S."/>
            <person name="Belles X."/>
            <person name="Korb J."/>
            <person name="Bornberg-Bauer E."/>
        </authorList>
    </citation>
    <scope>NUCLEOTIDE SEQUENCE [LARGE SCALE GENOMIC DNA]</scope>
    <source>
        <tissue evidence="12">Whole body</tissue>
    </source>
</reference>
<dbReference type="InterPro" id="IPR041588">
    <property type="entry name" value="Integrase_H2C2"/>
</dbReference>
<dbReference type="PROSITE" id="PS50878">
    <property type="entry name" value="RT_POL"/>
    <property type="match status" value="1"/>
</dbReference>
<accession>A0A2J7QWM2</accession>
<feature type="compositionally biased region" description="Basic and acidic residues" evidence="9">
    <location>
        <begin position="11"/>
        <end position="22"/>
    </location>
</feature>
<dbReference type="FunFam" id="3.30.70.270:FF:000026">
    <property type="entry name" value="Transposon Ty3-G Gag-Pol polyprotein"/>
    <property type="match status" value="1"/>
</dbReference>
<dbReference type="InterPro" id="IPR000477">
    <property type="entry name" value="RT_dom"/>
</dbReference>
<dbReference type="GO" id="GO:0003676">
    <property type="term" value="F:nucleic acid binding"/>
    <property type="evidence" value="ECO:0007669"/>
    <property type="project" value="InterPro"/>
</dbReference>
<dbReference type="Gene3D" id="3.10.10.10">
    <property type="entry name" value="HIV Type 1 Reverse Transcriptase, subunit A, domain 1"/>
    <property type="match status" value="1"/>
</dbReference>
<evidence type="ECO:0000313" key="13">
    <source>
        <dbReference type="Proteomes" id="UP000235965"/>
    </source>
</evidence>
<dbReference type="CDD" id="cd01647">
    <property type="entry name" value="RT_LTR"/>
    <property type="match status" value="1"/>
</dbReference>
<dbReference type="InterPro" id="IPR036397">
    <property type="entry name" value="RNaseH_sf"/>
</dbReference>
<feature type="region of interest" description="Disordered" evidence="9">
    <location>
        <begin position="1"/>
        <end position="31"/>
    </location>
</feature>
<dbReference type="FunFam" id="3.30.420.10:FF:000032">
    <property type="entry name" value="Retrovirus-related Pol polyprotein from transposon 297-like Protein"/>
    <property type="match status" value="1"/>
</dbReference>
<gene>
    <name evidence="12" type="ORF">B7P43_G16571</name>
</gene>
<evidence type="ECO:0000256" key="5">
    <source>
        <dbReference type="ARBA" id="ARBA00022722"/>
    </source>
</evidence>
<dbReference type="Gene3D" id="3.30.70.270">
    <property type="match status" value="2"/>
</dbReference>
<dbReference type="GO" id="GO:0006508">
    <property type="term" value="P:proteolysis"/>
    <property type="evidence" value="ECO:0007669"/>
    <property type="project" value="UniProtKB-KW"/>
</dbReference>
<evidence type="ECO:0000256" key="3">
    <source>
        <dbReference type="ARBA" id="ARBA00022679"/>
    </source>
</evidence>
<dbReference type="Pfam" id="PF17917">
    <property type="entry name" value="RT_RNaseH"/>
    <property type="match status" value="1"/>
</dbReference>
<evidence type="ECO:0000256" key="4">
    <source>
        <dbReference type="ARBA" id="ARBA00022695"/>
    </source>
</evidence>
<dbReference type="Gene3D" id="1.10.340.70">
    <property type="match status" value="1"/>
</dbReference>
<evidence type="ECO:0000256" key="9">
    <source>
        <dbReference type="SAM" id="MobiDB-lite"/>
    </source>
</evidence>
<dbReference type="Gene3D" id="3.30.420.10">
    <property type="entry name" value="Ribonuclease H-like superfamily/Ribonuclease H"/>
    <property type="match status" value="1"/>
</dbReference>
<evidence type="ECO:0000256" key="8">
    <source>
        <dbReference type="ARBA" id="ARBA00022918"/>
    </source>
</evidence>
<dbReference type="InterPro" id="IPR001584">
    <property type="entry name" value="Integrase_cat-core"/>
</dbReference>
<organism evidence="12 13">
    <name type="scientific">Cryptotermes secundus</name>
    <dbReference type="NCBI Taxonomy" id="105785"/>
    <lineage>
        <taxon>Eukaryota</taxon>
        <taxon>Metazoa</taxon>
        <taxon>Ecdysozoa</taxon>
        <taxon>Arthropoda</taxon>
        <taxon>Hexapoda</taxon>
        <taxon>Insecta</taxon>
        <taxon>Pterygota</taxon>
        <taxon>Neoptera</taxon>
        <taxon>Polyneoptera</taxon>
        <taxon>Dictyoptera</taxon>
        <taxon>Blattodea</taxon>
        <taxon>Blattoidea</taxon>
        <taxon>Termitoidae</taxon>
        <taxon>Kalotermitidae</taxon>
        <taxon>Cryptotermitinae</taxon>
        <taxon>Cryptotermes</taxon>
    </lineage>
</organism>
<evidence type="ECO:0000259" key="11">
    <source>
        <dbReference type="PROSITE" id="PS50994"/>
    </source>
</evidence>
<dbReference type="PROSITE" id="PS50994">
    <property type="entry name" value="INTEGRASE"/>
    <property type="match status" value="1"/>
</dbReference>
<dbReference type="GO" id="GO:0003964">
    <property type="term" value="F:RNA-directed DNA polymerase activity"/>
    <property type="evidence" value="ECO:0007669"/>
    <property type="project" value="UniProtKB-KW"/>
</dbReference>
<dbReference type="Proteomes" id="UP000235965">
    <property type="component" value="Unassembled WGS sequence"/>
</dbReference>
<dbReference type="EMBL" id="NEVH01009425">
    <property type="protein sequence ID" value="PNF32982.1"/>
    <property type="molecule type" value="Genomic_DNA"/>
</dbReference>
<feature type="compositionally biased region" description="Basic and acidic residues" evidence="9">
    <location>
        <begin position="85"/>
        <end position="103"/>
    </location>
</feature>
<evidence type="ECO:0000256" key="6">
    <source>
        <dbReference type="ARBA" id="ARBA00022759"/>
    </source>
</evidence>
<dbReference type="STRING" id="105785.A0A2J7QWM2"/>
<comment type="caution">
    <text evidence="12">The sequence shown here is derived from an EMBL/GenBank/DDBJ whole genome shotgun (WGS) entry which is preliminary data.</text>
</comment>
<keyword evidence="13" id="KW-1185">Reference proteome</keyword>
<keyword evidence="8" id="KW-0695">RNA-directed DNA polymerase</keyword>
<dbReference type="InParanoid" id="A0A2J7QWM2"/>
<dbReference type="InterPro" id="IPR050951">
    <property type="entry name" value="Retrovirus_Pol_polyprotein"/>
</dbReference>
<dbReference type="CDD" id="cd00303">
    <property type="entry name" value="retropepsin_like"/>
    <property type="match status" value="1"/>
</dbReference>
<evidence type="ECO:0000313" key="12">
    <source>
        <dbReference type="EMBL" id="PNF32982.1"/>
    </source>
</evidence>
<keyword evidence="4" id="KW-0548">Nucleotidyltransferase</keyword>
<evidence type="ECO:0000256" key="1">
    <source>
        <dbReference type="ARBA" id="ARBA00012493"/>
    </source>
</evidence>
<dbReference type="SUPFAM" id="SSF56672">
    <property type="entry name" value="DNA/RNA polymerases"/>
    <property type="match status" value="1"/>
</dbReference>
<dbReference type="GO" id="GO:0008233">
    <property type="term" value="F:peptidase activity"/>
    <property type="evidence" value="ECO:0007669"/>
    <property type="project" value="UniProtKB-KW"/>
</dbReference>
<dbReference type="FunFam" id="3.10.20.370:FF:000001">
    <property type="entry name" value="Retrovirus-related Pol polyprotein from transposon 17.6-like protein"/>
    <property type="match status" value="1"/>
</dbReference>
<feature type="domain" description="Integrase catalytic" evidence="11">
    <location>
        <begin position="910"/>
        <end position="1069"/>
    </location>
</feature>
<dbReference type="SUPFAM" id="SSF53098">
    <property type="entry name" value="Ribonuclease H-like"/>
    <property type="match status" value="1"/>
</dbReference>
<keyword evidence="6" id="KW-0255">Endonuclease</keyword>
<sequence>MNRPIGCGESNKGESDNRESVKRQNNGSKAMHSYEYEFIKVESQGDAFDFRDPTGPLTLEVSKTGHAIDQEKLPVVAEIGGSKTGHRDDQENPPKFIDTRGLKDGSLGDQESSLGGGNSRGFINYEHEGSPRVTRCDHVGIVGNDSKESENSLGHYEVYVVCPQLKEGLGIALIDSGSQISLVKESSLIKCSKEKDENHKVYGITGKHIEIKGQVKLKIENTLEASEQKCYVVDNLPRNLDIILGQDWLANEGYGFQKKTSVIIPPCSEQVVKCKTSEKGIRFIEHQITQPGLMCASSLVSCENFEFPCLMINLTDKPICMTSDPKLEKPPTMMSRREHVNQTCKSKRLKLLSENLRLDHIVEGASEIRKICEEYVDVFKLPGDSLTATTAAEHTIPTPIIPKGRAITLRNYRLPVAHQEEIQRQVNQMLEEDIITPSNSGWNFPLLVVPKKIDASGKRKWRICIDFRKLNEITVGDCYPLPNIQDILDKLGRARYFTTLDCASGYLQVPIAEEDRHKTAFSTANGHFEFKRMPFGLKSAPSTFQRMMNDVLSEVIGTRCLVYMDDILIIGETLREHNAKLREVLQKLREYNLKIEPDKCEFLKKELNYLGHIVTPEGVRPDEGKIKAVVEFPIPKTQKDIKSFLGLAGYYRKFIADFSAIARPLTNLLKKDSEWKWSEEEQTSFELLKSKLTSSPLLQYPDFNKPFILTTDASGYAIGAILSQGKLGNDKPIAYASRTLNQAELNYATVEKELLAIVWACKHFRPYLLGRKFQIVTDHKGLTWIFNVKDPSSRLMRWKLLLEEYDYEIQYRAGERNSNADSLSRYPVECLNVNIEELTEERKQRIIAEMHDCPVGGHQGVQRTIERIKLYISWPGLDQAVTQYIRECKICQLNKETRQSIKLPLNITDTKATPWEKVYLDVVGPLPMTESGMKYVLTCQDNLSKYFMAIPLQNQTTEEVANAFVKNVILVYGIPSEIVTDQGSNFMSDVFKRICKLFKIEKTHTTAYHPESNGALERTHKTLTNYLRCFCDRKLNNWDEWLPFACFTYNTTPHSVTKYTPYEVLFGRIANIPGKLQREPQPLYNFEDIVMDIKQKMQSCQQIAKERLIKFKEAQKEKVKCNEYLFKENDLALLKVESRQKLDPIWKGPYEIKKIISPNAIIQEVGKRKHQEVHINRLKPYFSHSVSENGAT</sequence>
<dbReference type="AlphaFoldDB" id="A0A2J7QWM2"/>
<dbReference type="CDD" id="cd09274">
    <property type="entry name" value="RNase_HI_RT_Ty3"/>
    <property type="match status" value="1"/>
</dbReference>
<evidence type="ECO:0000256" key="7">
    <source>
        <dbReference type="ARBA" id="ARBA00022801"/>
    </source>
</evidence>